<gene>
    <name evidence="1" type="ORF">FH969_11650</name>
</gene>
<dbReference type="RefSeq" id="WP_108718550.1">
    <property type="nucleotide sequence ID" value="NZ_VENP01000048.1"/>
</dbReference>
<dbReference type="AlphaFoldDB" id="A0A5C5B8U9"/>
<comment type="caution">
    <text evidence="1">The sequence shown here is derived from an EMBL/GenBank/DDBJ whole genome shotgun (WGS) entry which is preliminary data.</text>
</comment>
<accession>A0A5C5B8U9</accession>
<dbReference type="Proteomes" id="UP000313849">
    <property type="component" value="Unassembled WGS sequence"/>
</dbReference>
<evidence type="ECO:0000313" key="1">
    <source>
        <dbReference type="EMBL" id="TNU73393.1"/>
    </source>
</evidence>
<evidence type="ECO:0008006" key="3">
    <source>
        <dbReference type="Google" id="ProtNLM"/>
    </source>
</evidence>
<organism evidence="1 2">
    <name type="scientific">Miniimonas arenae</name>
    <dbReference type="NCBI Taxonomy" id="676201"/>
    <lineage>
        <taxon>Bacteria</taxon>
        <taxon>Bacillati</taxon>
        <taxon>Actinomycetota</taxon>
        <taxon>Actinomycetes</taxon>
        <taxon>Micrococcales</taxon>
        <taxon>Beutenbergiaceae</taxon>
        <taxon>Miniimonas</taxon>
    </lineage>
</organism>
<proteinExistence type="predicted"/>
<evidence type="ECO:0000313" key="2">
    <source>
        <dbReference type="Proteomes" id="UP000313849"/>
    </source>
</evidence>
<reference evidence="1 2" key="1">
    <citation type="submission" date="2019-06" db="EMBL/GenBank/DDBJ databases">
        <title>Draft genome sequence of Miniimonas arenae KCTC 19750T isolated from sea sand.</title>
        <authorList>
            <person name="Park S.-J."/>
        </authorList>
    </citation>
    <scope>NUCLEOTIDE SEQUENCE [LARGE SCALE GENOMIC DNA]</scope>
    <source>
        <strain evidence="1 2">KCTC 19750</strain>
    </source>
</reference>
<dbReference type="OrthoDB" id="10012200at2"/>
<name>A0A5C5B8U9_9MICO</name>
<keyword evidence="2" id="KW-1185">Reference proteome</keyword>
<dbReference type="EMBL" id="VENP01000048">
    <property type="protein sequence ID" value="TNU73393.1"/>
    <property type="molecule type" value="Genomic_DNA"/>
</dbReference>
<protein>
    <recommendedName>
        <fullName evidence="3">PE domain-containing protein</fullName>
    </recommendedName>
</protein>
<sequence length="105" mass="10616">MVTVSPTVLSTAAGQILDASAALAVAWQSQRAALATLSTAAAGRAAGDLPSGTGLVTDHETCAEAASAAAEALTGALEYVSDAVYTCAFTYTTTDEDTAERFRVR</sequence>